<protein>
    <submittedName>
        <fullName evidence="1">Uncharacterized protein</fullName>
    </submittedName>
</protein>
<keyword evidence="2" id="KW-1185">Reference proteome</keyword>
<reference evidence="2" key="1">
    <citation type="journal article" date="2023" name="Mol. Phylogenet. Evol.">
        <title>Genome-scale phylogeny and comparative genomics of the fungal order Sordariales.</title>
        <authorList>
            <person name="Hensen N."/>
            <person name="Bonometti L."/>
            <person name="Westerberg I."/>
            <person name="Brannstrom I.O."/>
            <person name="Guillou S."/>
            <person name="Cros-Aarteil S."/>
            <person name="Calhoun S."/>
            <person name="Haridas S."/>
            <person name="Kuo A."/>
            <person name="Mondo S."/>
            <person name="Pangilinan J."/>
            <person name="Riley R."/>
            <person name="LaButti K."/>
            <person name="Andreopoulos B."/>
            <person name="Lipzen A."/>
            <person name="Chen C."/>
            <person name="Yan M."/>
            <person name="Daum C."/>
            <person name="Ng V."/>
            <person name="Clum A."/>
            <person name="Steindorff A."/>
            <person name="Ohm R.A."/>
            <person name="Martin F."/>
            <person name="Silar P."/>
            <person name="Natvig D.O."/>
            <person name="Lalanne C."/>
            <person name="Gautier V."/>
            <person name="Ament-Velasquez S.L."/>
            <person name="Kruys A."/>
            <person name="Hutchinson M.I."/>
            <person name="Powell A.J."/>
            <person name="Barry K."/>
            <person name="Miller A.N."/>
            <person name="Grigoriev I.V."/>
            <person name="Debuchy R."/>
            <person name="Gladieux P."/>
            <person name="Hiltunen Thoren M."/>
            <person name="Johannesson H."/>
        </authorList>
    </citation>
    <scope>NUCLEOTIDE SEQUENCE [LARGE SCALE GENOMIC DNA]</scope>
    <source>
        <strain evidence="2">CBS 284.82</strain>
    </source>
</reference>
<gene>
    <name evidence="1" type="ORF">C8A01DRAFT_15926</name>
</gene>
<dbReference type="AlphaFoldDB" id="A0AAN6SRZ9"/>
<evidence type="ECO:0000313" key="2">
    <source>
        <dbReference type="Proteomes" id="UP001303115"/>
    </source>
</evidence>
<dbReference type="Proteomes" id="UP001303115">
    <property type="component" value="Unassembled WGS sequence"/>
</dbReference>
<accession>A0AAN6SRZ9</accession>
<name>A0AAN6SRZ9_9PEZI</name>
<dbReference type="EMBL" id="MU854383">
    <property type="protein sequence ID" value="KAK4040145.1"/>
    <property type="molecule type" value="Genomic_DNA"/>
</dbReference>
<comment type="caution">
    <text evidence="1">The sequence shown here is derived from an EMBL/GenBank/DDBJ whole genome shotgun (WGS) entry which is preliminary data.</text>
</comment>
<organism evidence="1 2">
    <name type="scientific">Parachaetomium inaequale</name>
    <dbReference type="NCBI Taxonomy" id="2588326"/>
    <lineage>
        <taxon>Eukaryota</taxon>
        <taxon>Fungi</taxon>
        <taxon>Dikarya</taxon>
        <taxon>Ascomycota</taxon>
        <taxon>Pezizomycotina</taxon>
        <taxon>Sordariomycetes</taxon>
        <taxon>Sordariomycetidae</taxon>
        <taxon>Sordariales</taxon>
        <taxon>Chaetomiaceae</taxon>
        <taxon>Parachaetomium</taxon>
    </lineage>
</organism>
<evidence type="ECO:0000313" key="1">
    <source>
        <dbReference type="EMBL" id="KAK4040145.1"/>
    </source>
</evidence>
<sequence>MASDNFPGPFPKTFTQADSEFILLAHHLYHSKSCVHCQTSILNTFHDLSLQHNTGLQLSPAHLMKMHLYYPPETAQRVQVALDEILAWAVDSPTDFEALLHDKWLALFESAAAERNRNPAEEWLTKLWLASGAGEYTVSDLARGRPFAGMRGYAFEGMHLRQLVAAQRPLHACGPGKCAWDFLFRPWLGSAVAEGLHHAVVMRHTDKRITDVYERFCEELVARGEGARVMPLARMWEDREFQERLAPLVRETSAMMGQRPGRFREAVEVAQAAMALVMME</sequence>
<proteinExistence type="predicted"/>